<evidence type="ECO:0000313" key="4">
    <source>
        <dbReference type="Proteomes" id="UP000062912"/>
    </source>
</evidence>
<dbReference type="Gene3D" id="1.20.58.430">
    <property type="entry name" value="Type IV secretion system, VirB5-domain"/>
    <property type="match status" value="1"/>
</dbReference>
<sequence>MKIMRKAVCAAATTFFVSTAHAGGIPVIDIASIQQAIMMVQSMKQQYDQLKSQYDAMIGNRGLGQILNNPALRNYLPDQWQSIYDLVKAGQLGGITGAANQILQQEGLAGAFTPGQQRYNDVLAANKAMAMQAYDATIKRLDNIKALMAQSDLTQDPAAKADLQNRWSAEYTMVQNEQTRLNLAKQLQESELQLAEEQRHREFKNKILGIQQ</sequence>
<reference evidence="3 4" key="1">
    <citation type="submission" date="2015-11" db="EMBL/GenBank/DDBJ databases">
        <title>Expanding the genomic diversity of Burkholderia species for the development of highly accurate diagnostics.</title>
        <authorList>
            <person name="Sahl J."/>
            <person name="Keim P."/>
            <person name="Wagner D."/>
        </authorList>
    </citation>
    <scope>NUCLEOTIDE SEQUENCE [LARGE SCALE GENOMIC DNA]</scope>
    <source>
        <strain evidence="3 4">MSMB368WGS</strain>
    </source>
</reference>
<protein>
    <submittedName>
        <fullName evidence="3">Haloacid dehalogenase</fullName>
    </submittedName>
</protein>
<dbReference type="Pfam" id="PF07996">
    <property type="entry name" value="T4SS"/>
    <property type="match status" value="1"/>
</dbReference>
<dbReference type="SUPFAM" id="SSF101082">
    <property type="entry name" value="Typo IV secretion system protein TraC"/>
    <property type="match status" value="1"/>
</dbReference>
<dbReference type="RefSeq" id="WP_060239160.1">
    <property type="nucleotide sequence ID" value="NZ_LPJR01000002.1"/>
</dbReference>
<evidence type="ECO:0000256" key="2">
    <source>
        <dbReference type="SAM" id="SignalP"/>
    </source>
</evidence>
<dbReference type="NCBIfam" id="TIGR02791">
    <property type="entry name" value="VirB5"/>
    <property type="match status" value="1"/>
</dbReference>
<dbReference type="EMBL" id="LPJR01000002">
    <property type="protein sequence ID" value="KWF37399.1"/>
    <property type="molecule type" value="Genomic_DNA"/>
</dbReference>
<proteinExistence type="predicted"/>
<comment type="caution">
    <text evidence="3">The sequence shown here is derived from an EMBL/GenBank/DDBJ whole genome shotgun (WGS) entry which is preliminary data.</text>
</comment>
<dbReference type="OrthoDB" id="9780974at2"/>
<keyword evidence="1" id="KW-0175">Coiled coil</keyword>
<dbReference type="AlphaFoldDB" id="A0A132EM29"/>
<dbReference type="CDD" id="cd14262">
    <property type="entry name" value="VirB5_like"/>
    <property type="match status" value="1"/>
</dbReference>
<name>A0A132EM29_9BURK</name>
<accession>A0A132EM29</accession>
<evidence type="ECO:0000256" key="1">
    <source>
        <dbReference type="SAM" id="Coils"/>
    </source>
</evidence>
<feature type="coiled-coil region" evidence="1">
    <location>
        <begin position="33"/>
        <end position="60"/>
    </location>
</feature>
<dbReference type="InterPro" id="IPR014158">
    <property type="entry name" value="T4SS_VirB5"/>
</dbReference>
<feature type="signal peptide" evidence="2">
    <location>
        <begin position="1"/>
        <end position="22"/>
    </location>
</feature>
<organism evidence="3 4">
    <name type="scientific">Burkholderia pseudomultivorans</name>
    <dbReference type="NCBI Taxonomy" id="1207504"/>
    <lineage>
        <taxon>Bacteria</taxon>
        <taxon>Pseudomonadati</taxon>
        <taxon>Pseudomonadota</taxon>
        <taxon>Betaproteobacteria</taxon>
        <taxon>Burkholderiales</taxon>
        <taxon>Burkholderiaceae</taxon>
        <taxon>Burkholderia</taxon>
        <taxon>Burkholderia cepacia complex</taxon>
    </lineage>
</organism>
<keyword evidence="2" id="KW-0732">Signal</keyword>
<dbReference type="Proteomes" id="UP000062912">
    <property type="component" value="Unassembled WGS sequence"/>
</dbReference>
<evidence type="ECO:0000313" key="3">
    <source>
        <dbReference type="EMBL" id="KWF37399.1"/>
    </source>
</evidence>
<feature type="chain" id="PRO_5007290930" evidence="2">
    <location>
        <begin position="23"/>
        <end position="212"/>
    </location>
</feature>
<gene>
    <name evidence="3" type="ORF">WT56_34230</name>
</gene>
<dbReference type="InterPro" id="IPR023220">
    <property type="entry name" value="T4SS_VirB5-domain"/>
</dbReference>